<feature type="region of interest" description="Disordered" evidence="1">
    <location>
        <begin position="1"/>
        <end position="21"/>
    </location>
</feature>
<evidence type="ECO:0000313" key="3">
    <source>
        <dbReference type="Proteomes" id="UP000287651"/>
    </source>
</evidence>
<accession>A0A426Y6I3</accession>
<gene>
    <name evidence="2" type="ORF">B296_00030077</name>
</gene>
<name>A0A426Y6I3_ENSVE</name>
<organism evidence="2 3">
    <name type="scientific">Ensete ventricosum</name>
    <name type="common">Abyssinian banana</name>
    <name type="synonym">Musa ensete</name>
    <dbReference type="NCBI Taxonomy" id="4639"/>
    <lineage>
        <taxon>Eukaryota</taxon>
        <taxon>Viridiplantae</taxon>
        <taxon>Streptophyta</taxon>
        <taxon>Embryophyta</taxon>
        <taxon>Tracheophyta</taxon>
        <taxon>Spermatophyta</taxon>
        <taxon>Magnoliopsida</taxon>
        <taxon>Liliopsida</taxon>
        <taxon>Zingiberales</taxon>
        <taxon>Musaceae</taxon>
        <taxon>Ensete</taxon>
    </lineage>
</organism>
<reference evidence="2 3" key="1">
    <citation type="journal article" date="2014" name="Agronomy (Basel)">
        <title>A Draft Genome Sequence for Ensete ventricosum, the Drought-Tolerant Tree Against Hunger.</title>
        <authorList>
            <person name="Harrison J."/>
            <person name="Moore K.A."/>
            <person name="Paszkiewicz K."/>
            <person name="Jones T."/>
            <person name="Grant M."/>
            <person name="Ambacheew D."/>
            <person name="Muzemil S."/>
            <person name="Studholme D.J."/>
        </authorList>
    </citation>
    <scope>NUCLEOTIDE SEQUENCE [LARGE SCALE GENOMIC DNA]</scope>
</reference>
<dbReference type="EMBL" id="AMZH03014579">
    <property type="protein sequence ID" value="RRT47395.1"/>
    <property type="molecule type" value="Genomic_DNA"/>
</dbReference>
<dbReference type="Proteomes" id="UP000287651">
    <property type="component" value="Unassembled WGS sequence"/>
</dbReference>
<dbReference type="AlphaFoldDB" id="A0A426Y6I3"/>
<sequence length="195" mass="21494">MRIQLDTDVAEDKNEGDRISSPPWTANPFFLAPIGYAAPHPWSSGKEHRLPGNLQLPHPSSGVSPRLLFLSPKAFCVRGCNPRRWVPPVPILSRHGAASELERLREREGQRGSHFTCGDATPRYRSVRFARRVASSLPVDACPSAGPRPRAATKRGSPLIVNYHPDLVVPSPTPPLVTPILALDTSDRRAIQRPR</sequence>
<evidence type="ECO:0000313" key="2">
    <source>
        <dbReference type="EMBL" id="RRT47395.1"/>
    </source>
</evidence>
<comment type="caution">
    <text evidence="2">The sequence shown here is derived from an EMBL/GenBank/DDBJ whole genome shotgun (WGS) entry which is preliminary data.</text>
</comment>
<protein>
    <submittedName>
        <fullName evidence="2">Uncharacterized protein</fullName>
    </submittedName>
</protein>
<evidence type="ECO:0000256" key="1">
    <source>
        <dbReference type="SAM" id="MobiDB-lite"/>
    </source>
</evidence>
<proteinExistence type="predicted"/>